<keyword evidence="4 11" id="KW-0813">Transport</keyword>
<dbReference type="GO" id="GO:0015628">
    <property type="term" value="P:protein secretion by the type II secretion system"/>
    <property type="evidence" value="ECO:0007669"/>
    <property type="project" value="TreeGrafter"/>
</dbReference>
<dbReference type="PANTHER" id="PTHR30012">
    <property type="entry name" value="GENERAL SECRETION PATHWAY PROTEIN"/>
    <property type="match status" value="1"/>
</dbReference>
<evidence type="ECO:0000313" key="15">
    <source>
        <dbReference type="Proteomes" id="UP000185544"/>
    </source>
</evidence>
<evidence type="ECO:0000256" key="3">
    <source>
        <dbReference type="ARBA" id="ARBA00005745"/>
    </source>
</evidence>
<dbReference type="KEGG" id="pabo:BCY86_04455"/>
<proteinExistence type="inferred from homology"/>
<feature type="domain" description="Type II secretion system protein GspF" evidence="13">
    <location>
        <begin position="75"/>
        <end position="197"/>
    </location>
</feature>
<keyword evidence="15" id="KW-1185">Reference proteome</keyword>
<dbReference type="FunFam" id="1.20.81.30:FF:000001">
    <property type="entry name" value="Type II secretion system protein F"/>
    <property type="match status" value="2"/>
</dbReference>
<feature type="transmembrane region" description="Helical" evidence="12">
    <location>
        <begin position="173"/>
        <end position="196"/>
    </location>
</feature>
<accession>A0A1L6MX61</accession>
<reference evidence="14 15" key="1">
    <citation type="submission" date="2016-08" db="EMBL/GenBank/DDBJ databases">
        <title>Identification and validation of antigenic proteins from Pajaroellobacter abortibovis using de-novo genome sequence assembly and reverse vaccinology.</title>
        <authorList>
            <person name="Welly B.T."/>
            <person name="Miller M.R."/>
            <person name="Stott J.L."/>
            <person name="Blanchard M.T."/>
            <person name="Islas-Trejo A.D."/>
            <person name="O'Rourke S.M."/>
            <person name="Young A.E."/>
            <person name="Medrano J.F."/>
            <person name="Van Eenennaam A.L."/>
        </authorList>
    </citation>
    <scope>NUCLEOTIDE SEQUENCE [LARGE SCALE GENOMIC DNA]</scope>
    <source>
        <strain evidence="14 15">BTF92-0548A/99-0131</strain>
    </source>
</reference>
<dbReference type="InterPro" id="IPR018076">
    <property type="entry name" value="T2SS_GspF_dom"/>
</dbReference>
<dbReference type="PANTHER" id="PTHR30012:SF0">
    <property type="entry name" value="TYPE II SECRETION SYSTEM PROTEIN F-RELATED"/>
    <property type="match status" value="1"/>
</dbReference>
<dbReference type="InterPro" id="IPR003004">
    <property type="entry name" value="GspF/PilC"/>
</dbReference>
<evidence type="ECO:0000256" key="8">
    <source>
        <dbReference type="ARBA" id="ARBA00022989"/>
    </source>
</evidence>
<feature type="transmembrane region" description="Helical" evidence="12">
    <location>
        <begin position="259"/>
        <end position="281"/>
    </location>
</feature>
<evidence type="ECO:0000256" key="4">
    <source>
        <dbReference type="ARBA" id="ARBA00022448"/>
    </source>
</evidence>
<name>A0A1L6MX61_9BACT</name>
<evidence type="ECO:0000256" key="1">
    <source>
        <dbReference type="ARBA" id="ARBA00002684"/>
    </source>
</evidence>
<dbReference type="InterPro" id="IPR001992">
    <property type="entry name" value="T2SS_GspF/T4SS_PilC_CS"/>
</dbReference>
<comment type="similarity">
    <text evidence="3 11">Belongs to the GSP F family.</text>
</comment>
<feature type="transmembrane region" description="Helical" evidence="12">
    <location>
        <begin position="438"/>
        <end position="459"/>
    </location>
</feature>
<dbReference type="RefSeq" id="WP_075276685.1">
    <property type="nucleotide sequence ID" value="NZ_CP016908.1"/>
</dbReference>
<evidence type="ECO:0000259" key="13">
    <source>
        <dbReference type="Pfam" id="PF00482"/>
    </source>
</evidence>
<keyword evidence="7 11" id="KW-0812">Transmembrane</keyword>
<dbReference type="STRING" id="1882918.BCY86_04455"/>
<comment type="function">
    <text evidence="1">Component of the type II secretion system inner membrane complex required for the energy-dependent secretion of extracellular factors such as proteases and toxins from the periplasm.</text>
</comment>
<feature type="transmembrane region" description="Helical" evidence="12">
    <location>
        <begin position="216"/>
        <end position="243"/>
    </location>
</feature>
<sequence>MAVFEYRGILSATGKQVRGVRDSDHIRSLRAILKREGVLLTSAYETASGQKTLKQRAEIRSFFGRVGSKDITILTQQLATLTNASIPLVECITALTEQTEKIELKGILSQIRDQLNEGSSFAKSLEPHKKLFSPLYINMVAAGEASGSLEQVLERLADYMESQGRLRSKVKAALAYPILMLVIGVLLITTMMIVVIPKVTSIFASMDRDLPWYTSLLIAVSKTLASSEAVGFVLALIAVVLIGSSKSSHVFSLTKPKSLWISASLSIGVLLVIGFCVDSIVSYGSGIVVGLLIGLGVVRLLAYVKTASGRLWKDSFILRLPIFGNLVRMIAIARFSRTLATLLKSGIPLLKSMDIVKNILDNAKLEKVVQETTNAIREGESIAAPLKRSEDFPPVLVHMIAVGEKSGQLEQMLENAARSYNHQVEIQIQTLTSLLEPFMIVVMGGAVGFLAFSILMPLIQMNEF</sequence>
<evidence type="ECO:0000256" key="12">
    <source>
        <dbReference type="SAM" id="Phobius"/>
    </source>
</evidence>
<feature type="transmembrane region" description="Helical" evidence="12">
    <location>
        <begin position="287"/>
        <end position="304"/>
    </location>
</feature>
<evidence type="ECO:0000313" key="14">
    <source>
        <dbReference type="EMBL" id="APS00019.1"/>
    </source>
</evidence>
<gene>
    <name evidence="14" type="ORF">BCY86_04455</name>
</gene>
<organism evidence="14 15">
    <name type="scientific">Pajaroellobacter abortibovis</name>
    <dbReference type="NCBI Taxonomy" id="1882918"/>
    <lineage>
        <taxon>Bacteria</taxon>
        <taxon>Pseudomonadati</taxon>
        <taxon>Myxococcota</taxon>
        <taxon>Polyangia</taxon>
        <taxon>Polyangiales</taxon>
        <taxon>Polyangiaceae</taxon>
    </lineage>
</organism>
<keyword evidence="5" id="KW-1003">Cell membrane</keyword>
<evidence type="ECO:0000256" key="5">
    <source>
        <dbReference type="ARBA" id="ARBA00022475"/>
    </source>
</evidence>
<evidence type="ECO:0000256" key="9">
    <source>
        <dbReference type="ARBA" id="ARBA00023136"/>
    </source>
</evidence>
<keyword evidence="9 12" id="KW-0472">Membrane</keyword>
<evidence type="ECO:0000256" key="2">
    <source>
        <dbReference type="ARBA" id="ARBA00004429"/>
    </source>
</evidence>
<dbReference type="PRINTS" id="PR00812">
    <property type="entry name" value="BCTERIALGSPF"/>
</dbReference>
<comment type="subcellular location">
    <subcellularLocation>
        <location evidence="2">Cell inner membrane</location>
        <topology evidence="2">Multi-pass membrane protein</topology>
    </subcellularLocation>
    <subcellularLocation>
        <location evidence="11">Cell membrane</location>
        <topology evidence="11">Multi-pass membrane protein</topology>
    </subcellularLocation>
</comment>
<dbReference type="Gene3D" id="1.20.81.30">
    <property type="entry name" value="Type II secretion system (T2SS), domain F"/>
    <property type="match status" value="2"/>
</dbReference>
<dbReference type="GO" id="GO:0005886">
    <property type="term" value="C:plasma membrane"/>
    <property type="evidence" value="ECO:0007669"/>
    <property type="project" value="UniProtKB-SubCell"/>
</dbReference>
<evidence type="ECO:0000256" key="6">
    <source>
        <dbReference type="ARBA" id="ARBA00022519"/>
    </source>
</evidence>
<dbReference type="EMBL" id="CP016908">
    <property type="protein sequence ID" value="APS00019.1"/>
    <property type="molecule type" value="Genomic_DNA"/>
</dbReference>
<evidence type="ECO:0000256" key="11">
    <source>
        <dbReference type="RuleBase" id="RU003923"/>
    </source>
</evidence>
<dbReference type="Pfam" id="PF00482">
    <property type="entry name" value="T2SSF"/>
    <property type="match status" value="2"/>
</dbReference>
<dbReference type="PROSITE" id="PS00874">
    <property type="entry name" value="T2SP_F"/>
    <property type="match status" value="1"/>
</dbReference>
<keyword evidence="8 12" id="KW-1133">Transmembrane helix</keyword>
<protein>
    <recommendedName>
        <fullName evidence="10">General secretion pathway protein F</fullName>
    </recommendedName>
</protein>
<dbReference type="InterPro" id="IPR042094">
    <property type="entry name" value="T2SS_GspF_sf"/>
</dbReference>
<dbReference type="Proteomes" id="UP000185544">
    <property type="component" value="Chromosome"/>
</dbReference>
<evidence type="ECO:0000256" key="10">
    <source>
        <dbReference type="ARBA" id="ARBA00030750"/>
    </source>
</evidence>
<evidence type="ECO:0000256" key="7">
    <source>
        <dbReference type="ARBA" id="ARBA00022692"/>
    </source>
</evidence>
<feature type="domain" description="Type II secretion system protein GspF" evidence="13">
    <location>
        <begin position="335"/>
        <end position="457"/>
    </location>
</feature>
<dbReference type="OrthoDB" id="9805682at2"/>
<dbReference type="AlphaFoldDB" id="A0A1L6MX61"/>
<keyword evidence="6" id="KW-0997">Cell inner membrane</keyword>